<feature type="domain" description="Conserved hypothetical protein CHP02391" evidence="1">
    <location>
        <begin position="24"/>
        <end position="137"/>
    </location>
</feature>
<dbReference type="InterPro" id="IPR012654">
    <property type="entry name" value="CHP02391"/>
</dbReference>
<proteinExistence type="predicted"/>
<evidence type="ECO:0000313" key="2">
    <source>
        <dbReference type="EMBL" id="EPC03239.1"/>
    </source>
</evidence>
<accession>S2L654</accession>
<organism evidence="2 3">
    <name type="scientific">Litchfieldella anticariensis (strain DSM 16096 / CECT 5854 / CIP 108499 / LMG 22089 / FP35)</name>
    <name type="common">Halomonas anticariensis</name>
    <dbReference type="NCBI Taxonomy" id="1121939"/>
    <lineage>
        <taxon>Bacteria</taxon>
        <taxon>Pseudomonadati</taxon>
        <taxon>Pseudomonadota</taxon>
        <taxon>Gammaproteobacteria</taxon>
        <taxon>Oceanospirillales</taxon>
        <taxon>Halomonadaceae</taxon>
        <taxon>Litchfieldella</taxon>
    </lineage>
</organism>
<dbReference type="eggNOG" id="ENOG5032Y9J">
    <property type="taxonomic scope" value="Bacteria"/>
</dbReference>
<name>S2L654_LITA3</name>
<dbReference type="RefSeq" id="WP_016416162.1">
    <property type="nucleotide sequence ID" value="NZ_AUAB01000038.1"/>
</dbReference>
<protein>
    <recommendedName>
        <fullName evidence="1">Conserved hypothetical protein CHP02391 domain-containing protein</fullName>
    </recommendedName>
</protein>
<dbReference type="Proteomes" id="UP000014463">
    <property type="component" value="Unassembled WGS sequence"/>
</dbReference>
<keyword evidence="3" id="KW-1185">Reference proteome</keyword>
<dbReference type="EMBL" id="ASTJ01000022">
    <property type="protein sequence ID" value="EPC03239.1"/>
    <property type="molecule type" value="Genomic_DNA"/>
</dbReference>
<evidence type="ECO:0000259" key="1">
    <source>
        <dbReference type="Pfam" id="PF09509"/>
    </source>
</evidence>
<evidence type="ECO:0000313" key="3">
    <source>
        <dbReference type="Proteomes" id="UP000014463"/>
    </source>
</evidence>
<gene>
    <name evidence="2" type="ORF">L861_23300</name>
</gene>
<dbReference type="Pfam" id="PF09509">
    <property type="entry name" value="Hypoth_Ymh"/>
    <property type="match status" value="1"/>
</dbReference>
<dbReference type="AlphaFoldDB" id="S2L654"/>
<reference evidence="2 3" key="1">
    <citation type="journal article" date="2013" name="Genome Announc.">
        <title>Draft genome sequence of the moderately halophilic gammaproteobacterium Halomonas anticariensis FP35.</title>
        <authorList>
            <person name="Tahrioui A."/>
            <person name="Quesada E."/>
            <person name="Llamas I."/>
        </authorList>
    </citation>
    <scope>NUCLEOTIDE SEQUENCE [LARGE SCALE GENOMIC DNA]</scope>
    <source>
        <strain evidence="3">DSM 16096 / CECT 5854 / LMG 22089 / FP35</strain>
    </source>
</reference>
<sequence>MAEQHLLESQEQPDYLGFENLLYPVIFEHAYQQYRVGHLRDAALNAFTAVFDLIRARTGLDMDGAKLVGQVFSVKKPRLILSEIEAGSGRNDQAGFLHIYQGAYIGIRNPKAHSLQHDLTDEKAAQYLIFASLLTRRAAEAHEP</sequence>
<dbReference type="PATRIC" id="fig|1121939.11.peg.1660"/>
<dbReference type="STRING" id="1121939.L861_23300"/>
<dbReference type="NCBIfam" id="TIGR02391">
    <property type="entry name" value="hypoth_ymh"/>
    <property type="match status" value="1"/>
</dbReference>
<comment type="caution">
    <text evidence="2">The sequence shown here is derived from an EMBL/GenBank/DDBJ whole genome shotgun (WGS) entry which is preliminary data.</text>
</comment>